<keyword evidence="3" id="KW-0328">Glycosyltransferase</keyword>
<dbReference type="GO" id="GO:0016757">
    <property type="term" value="F:glycosyltransferase activity"/>
    <property type="evidence" value="ECO:0007669"/>
    <property type="project" value="UniProtKB-KW"/>
</dbReference>
<dbReference type="Proteomes" id="UP000315252">
    <property type="component" value="Unassembled WGS sequence"/>
</dbReference>
<dbReference type="PANTHER" id="PTHR43646">
    <property type="entry name" value="GLYCOSYLTRANSFERASE"/>
    <property type="match status" value="1"/>
</dbReference>
<dbReference type="InterPro" id="IPR001173">
    <property type="entry name" value="Glyco_trans_2-like"/>
</dbReference>
<organism evidence="7 8">
    <name type="scientific">Denitrobaculum tricleocarpae</name>
    <dbReference type="NCBI Taxonomy" id="2591009"/>
    <lineage>
        <taxon>Bacteria</taxon>
        <taxon>Pseudomonadati</taxon>
        <taxon>Pseudomonadota</taxon>
        <taxon>Alphaproteobacteria</taxon>
        <taxon>Rhodospirillales</taxon>
        <taxon>Rhodospirillaceae</taxon>
        <taxon>Denitrobaculum</taxon>
    </lineage>
</organism>
<keyword evidence="4 7" id="KW-0808">Transferase</keyword>
<protein>
    <submittedName>
        <fullName evidence="7">Glycosyltransferase</fullName>
    </submittedName>
</protein>
<dbReference type="InterPro" id="IPR029044">
    <property type="entry name" value="Nucleotide-diphossugar_trans"/>
</dbReference>
<reference evidence="7 8" key="1">
    <citation type="submission" date="2019-06" db="EMBL/GenBank/DDBJ databases">
        <title>Whole genome sequence for Rhodospirillaceae sp. R148.</title>
        <authorList>
            <person name="Wang G."/>
        </authorList>
    </citation>
    <scope>NUCLEOTIDE SEQUENCE [LARGE SCALE GENOMIC DNA]</scope>
    <source>
        <strain evidence="7 8">R148</strain>
    </source>
</reference>
<dbReference type="PANTHER" id="PTHR43646:SF2">
    <property type="entry name" value="GLYCOSYLTRANSFERASE 2-LIKE DOMAIN-CONTAINING PROTEIN"/>
    <property type="match status" value="1"/>
</dbReference>
<evidence type="ECO:0000256" key="2">
    <source>
        <dbReference type="ARBA" id="ARBA00022475"/>
    </source>
</evidence>
<evidence type="ECO:0000256" key="4">
    <source>
        <dbReference type="ARBA" id="ARBA00022679"/>
    </source>
</evidence>
<evidence type="ECO:0000313" key="7">
    <source>
        <dbReference type="EMBL" id="TQV74420.1"/>
    </source>
</evidence>
<dbReference type="NCBIfam" id="TIGR04283">
    <property type="entry name" value="glyco_like_mftF"/>
    <property type="match status" value="1"/>
</dbReference>
<evidence type="ECO:0000313" key="8">
    <source>
        <dbReference type="Proteomes" id="UP000315252"/>
    </source>
</evidence>
<evidence type="ECO:0000259" key="6">
    <source>
        <dbReference type="Pfam" id="PF00535"/>
    </source>
</evidence>
<dbReference type="CDD" id="cd02522">
    <property type="entry name" value="GT_2_like_a"/>
    <property type="match status" value="1"/>
</dbReference>
<dbReference type="GO" id="GO:0005886">
    <property type="term" value="C:plasma membrane"/>
    <property type="evidence" value="ECO:0007669"/>
    <property type="project" value="UniProtKB-SubCell"/>
</dbReference>
<dbReference type="Pfam" id="PF00535">
    <property type="entry name" value="Glycos_transf_2"/>
    <property type="match status" value="1"/>
</dbReference>
<name>A0A545TB27_9PROT</name>
<evidence type="ECO:0000256" key="5">
    <source>
        <dbReference type="ARBA" id="ARBA00023136"/>
    </source>
</evidence>
<dbReference type="InterPro" id="IPR026461">
    <property type="entry name" value="Trfase_2_rSAM/seldom_assoc"/>
</dbReference>
<gene>
    <name evidence="7" type="ORF">FKG95_24375</name>
</gene>
<dbReference type="SUPFAM" id="SSF53448">
    <property type="entry name" value="Nucleotide-diphospho-sugar transferases"/>
    <property type="match status" value="1"/>
</dbReference>
<dbReference type="RefSeq" id="WP_142899051.1">
    <property type="nucleotide sequence ID" value="NZ_ML660061.1"/>
</dbReference>
<keyword evidence="8" id="KW-1185">Reference proteome</keyword>
<dbReference type="AlphaFoldDB" id="A0A545TB27"/>
<dbReference type="OrthoDB" id="5291101at2"/>
<comment type="caution">
    <text evidence="7">The sequence shown here is derived from an EMBL/GenBank/DDBJ whole genome shotgun (WGS) entry which is preliminary data.</text>
</comment>
<comment type="subcellular location">
    <subcellularLocation>
        <location evidence="1">Cell membrane</location>
    </subcellularLocation>
</comment>
<keyword evidence="2" id="KW-1003">Cell membrane</keyword>
<evidence type="ECO:0000256" key="3">
    <source>
        <dbReference type="ARBA" id="ARBA00022676"/>
    </source>
</evidence>
<proteinExistence type="predicted"/>
<evidence type="ECO:0000256" key="1">
    <source>
        <dbReference type="ARBA" id="ARBA00004236"/>
    </source>
</evidence>
<keyword evidence="5" id="KW-0472">Membrane</keyword>
<dbReference type="EMBL" id="VHSH01000010">
    <property type="protein sequence ID" value="TQV74420.1"/>
    <property type="molecule type" value="Genomic_DNA"/>
</dbReference>
<dbReference type="Gene3D" id="3.90.550.10">
    <property type="entry name" value="Spore Coat Polysaccharide Biosynthesis Protein SpsA, Chain A"/>
    <property type="match status" value="1"/>
</dbReference>
<feature type="domain" description="Glycosyltransferase 2-like" evidence="6">
    <location>
        <begin position="4"/>
        <end position="115"/>
    </location>
</feature>
<accession>A0A545TB27</accession>
<sequence>MKISIVIPTLNEAPRIGSIIHDLRLQDSECEIIIVDGGSQDGTLEQAEGAGARTYPAPRGRGQQLALGAAQSTGNVILFLHADTQLPAGGLRAIRQCLKDPEIVGGNFRVLFNGNSDFAEWLTGFYARFRRYGLYYGDSAIFVRRCIYDTLGGIRPIDLMEDYDFTRRLERVGKTVCIDTPAVETSSRRFDGRRPIAIVAGWLLIHALFHLKLPPRLLARLYDSTRRKHRPASSVAERVHRQSDHV</sequence>